<protein>
    <submittedName>
        <fullName evidence="1">Uncharacterized protein</fullName>
    </submittedName>
</protein>
<evidence type="ECO:0000313" key="1">
    <source>
        <dbReference type="EMBL" id="ANW99318.1"/>
    </source>
</evidence>
<reference evidence="1 2" key="1">
    <citation type="submission" date="2016-02" db="EMBL/GenBank/DDBJ databases">
        <title>Comparison of Clostridium stercorarium subspecies using comparative genomics and transcriptomics.</title>
        <authorList>
            <person name="Schellenberg J."/>
            <person name="Thallinger G."/>
            <person name="Levin D.B."/>
            <person name="Zhang X."/>
            <person name="Alvare G."/>
            <person name="Fristensky B."/>
            <person name="Sparling R."/>
        </authorList>
    </citation>
    <scope>NUCLEOTIDE SEQUENCE [LARGE SCALE GENOMIC DNA]</scope>
    <source>
        <strain evidence="1 2">DSM 2910</strain>
    </source>
</reference>
<dbReference type="EMBL" id="CP014672">
    <property type="protein sequence ID" value="ANW99318.1"/>
    <property type="molecule type" value="Genomic_DNA"/>
</dbReference>
<dbReference type="Proteomes" id="UP000092971">
    <property type="component" value="Chromosome"/>
</dbReference>
<organism evidence="1 2">
    <name type="scientific">Thermoclostridium stercorarium subsp. thermolacticum DSM 2910</name>
    <dbReference type="NCBI Taxonomy" id="1121336"/>
    <lineage>
        <taxon>Bacteria</taxon>
        <taxon>Bacillati</taxon>
        <taxon>Bacillota</taxon>
        <taxon>Clostridia</taxon>
        <taxon>Eubacteriales</taxon>
        <taxon>Oscillospiraceae</taxon>
        <taxon>Thermoclostridium</taxon>
    </lineage>
</organism>
<dbReference type="AlphaFoldDB" id="A0A1B1YEX4"/>
<accession>A0A1B1YEX4</accession>
<gene>
    <name evidence="1" type="ORF">CSTERTH_09890</name>
</gene>
<name>A0A1B1YEX4_THEST</name>
<proteinExistence type="predicted"/>
<evidence type="ECO:0000313" key="2">
    <source>
        <dbReference type="Proteomes" id="UP000092971"/>
    </source>
</evidence>
<sequence length="62" mass="7398">MPLFCKIKNESYLQFFLVYLQKISEKTKTFRKIKLAVDFTAGYLYNYNSQRKSKSEVSLYAI</sequence>